<evidence type="ECO:0000313" key="2">
    <source>
        <dbReference type="Proteomes" id="UP000807469"/>
    </source>
</evidence>
<protein>
    <submittedName>
        <fullName evidence="1">Uncharacterized protein</fullName>
    </submittedName>
</protein>
<sequence>MGQLLKLEPFERIAGHADGLFKSYAPRLHQYYSGANKGLESKDSSLKRPFPNAVFAACSINFGPKTVAHKHRDYGNLTWGWCAITSLGTYDYKTGGHLVLWDLNVVIEFPPGSTILLPSALLCHSNTSIAPDRTRYSFTQYSAGALFRWVDNNFQPQKKWASQASDADFEQRQKEQEARWQKGLDMLSSLDELRATLS</sequence>
<name>A0A9P5YJV2_9AGAR</name>
<keyword evidence="2" id="KW-1185">Reference proteome</keyword>
<evidence type="ECO:0000313" key="1">
    <source>
        <dbReference type="EMBL" id="KAF9470263.1"/>
    </source>
</evidence>
<dbReference type="Proteomes" id="UP000807469">
    <property type="component" value="Unassembled WGS sequence"/>
</dbReference>
<gene>
    <name evidence="1" type="ORF">BDN70DRAFT_821563</name>
</gene>
<dbReference type="OrthoDB" id="3202607at2759"/>
<organism evidence="1 2">
    <name type="scientific">Pholiota conissans</name>
    <dbReference type="NCBI Taxonomy" id="109636"/>
    <lineage>
        <taxon>Eukaryota</taxon>
        <taxon>Fungi</taxon>
        <taxon>Dikarya</taxon>
        <taxon>Basidiomycota</taxon>
        <taxon>Agaricomycotina</taxon>
        <taxon>Agaricomycetes</taxon>
        <taxon>Agaricomycetidae</taxon>
        <taxon>Agaricales</taxon>
        <taxon>Agaricineae</taxon>
        <taxon>Strophariaceae</taxon>
        <taxon>Pholiota</taxon>
    </lineage>
</organism>
<comment type="caution">
    <text evidence="1">The sequence shown here is derived from an EMBL/GenBank/DDBJ whole genome shotgun (WGS) entry which is preliminary data.</text>
</comment>
<dbReference type="AlphaFoldDB" id="A0A9P5YJV2"/>
<reference evidence="1" key="1">
    <citation type="submission" date="2020-11" db="EMBL/GenBank/DDBJ databases">
        <authorList>
            <consortium name="DOE Joint Genome Institute"/>
            <person name="Ahrendt S."/>
            <person name="Riley R."/>
            <person name="Andreopoulos W."/>
            <person name="Labutti K."/>
            <person name="Pangilinan J."/>
            <person name="Ruiz-Duenas F.J."/>
            <person name="Barrasa J.M."/>
            <person name="Sanchez-Garcia M."/>
            <person name="Camarero S."/>
            <person name="Miyauchi S."/>
            <person name="Serrano A."/>
            <person name="Linde D."/>
            <person name="Babiker R."/>
            <person name="Drula E."/>
            <person name="Ayuso-Fernandez I."/>
            <person name="Pacheco R."/>
            <person name="Padilla G."/>
            <person name="Ferreira P."/>
            <person name="Barriuso J."/>
            <person name="Kellner H."/>
            <person name="Castanera R."/>
            <person name="Alfaro M."/>
            <person name="Ramirez L."/>
            <person name="Pisabarro A.G."/>
            <person name="Kuo A."/>
            <person name="Tritt A."/>
            <person name="Lipzen A."/>
            <person name="He G."/>
            <person name="Yan M."/>
            <person name="Ng V."/>
            <person name="Cullen D."/>
            <person name="Martin F."/>
            <person name="Rosso M.-N."/>
            <person name="Henrissat B."/>
            <person name="Hibbett D."/>
            <person name="Martinez A.T."/>
            <person name="Grigoriev I.V."/>
        </authorList>
    </citation>
    <scope>NUCLEOTIDE SEQUENCE</scope>
    <source>
        <strain evidence="1">CIRM-BRFM 674</strain>
    </source>
</reference>
<dbReference type="Gene3D" id="3.60.130.30">
    <property type="match status" value="1"/>
</dbReference>
<dbReference type="EMBL" id="MU156115">
    <property type="protein sequence ID" value="KAF9470263.1"/>
    <property type="molecule type" value="Genomic_DNA"/>
</dbReference>
<proteinExistence type="predicted"/>
<accession>A0A9P5YJV2</accession>